<keyword evidence="5 14" id="KW-1003">Cell membrane</keyword>
<comment type="miscellaneous">
    <text evidence="14">Bacitracin is thought to be involved in the inhibition of peptidoglycan synthesis by sequestering undecaprenyl diphosphate, thereby reducing the pool of lipid carrier available.</text>
</comment>
<feature type="transmembrane region" description="Helical" evidence="14">
    <location>
        <begin position="83"/>
        <end position="101"/>
    </location>
</feature>
<keyword evidence="6 14" id="KW-0812">Transmembrane</keyword>
<proteinExistence type="inferred from homology"/>
<feature type="transmembrane region" description="Helical" evidence="14">
    <location>
        <begin position="7"/>
        <end position="33"/>
    </location>
</feature>
<evidence type="ECO:0000256" key="9">
    <source>
        <dbReference type="ARBA" id="ARBA00023136"/>
    </source>
</evidence>
<evidence type="ECO:0000313" key="15">
    <source>
        <dbReference type="EMBL" id="OGZ58681.1"/>
    </source>
</evidence>
<dbReference type="HAMAP" id="MF_01006">
    <property type="entry name" value="Undec_diphosphatase"/>
    <property type="match status" value="1"/>
</dbReference>
<keyword evidence="14" id="KW-0573">Peptidoglycan synthesis</keyword>
<reference evidence="15 16" key="1">
    <citation type="journal article" date="2016" name="Nat. Commun.">
        <title>Thousands of microbial genomes shed light on interconnected biogeochemical processes in an aquifer system.</title>
        <authorList>
            <person name="Anantharaman K."/>
            <person name="Brown C.T."/>
            <person name="Hug L.A."/>
            <person name="Sharon I."/>
            <person name="Castelle C.J."/>
            <person name="Probst A.J."/>
            <person name="Thomas B.C."/>
            <person name="Singh A."/>
            <person name="Wilkins M.J."/>
            <person name="Karaoz U."/>
            <person name="Brodie E.L."/>
            <person name="Williams K.H."/>
            <person name="Hubbard S.S."/>
            <person name="Banfield J.F."/>
        </authorList>
    </citation>
    <scope>NUCLEOTIDE SEQUENCE [LARGE SCALE GENOMIC DNA]</scope>
</reference>
<evidence type="ECO:0000256" key="10">
    <source>
        <dbReference type="ARBA" id="ARBA00023251"/>
    </source>
</evidence>
<keyword evidence="10 14" id="KW-0046">Antibiotic resistance</keyword>
<evidence type="ECO:0000256" key="7">
    <source>
        <dbReference type="ARBA" id="ARBA00022801"/>
    </source>
</evidence>
<evidence type="ECO:0000313" key="16">
    <source>
        <dbReference type="Proteomes" id="UP000177932"/>
    </source>
</evidence>
<dbReference type="InterPro" id="IPR003824">
    <property type="entry name" value="UppP"/>
</dbReference>
<evidence type="ECO:0000256" key="5">
    <source>
        <dbReference type="ARBA" id="ARBA00022475"/>
    </source>
</evidence>
<feature type="transmembrane region" description="Helical" evidence="14">
    <location>
        <begin position="142"/>
        <end position="162"/>
    </location>
</feature>
<comment type="function">
    <text evidence="14">Catalyzes the dephosphorylation of undecaprenyl diphosphate (UPP). Confers resistance to bacitracin.</text>
</comment>
<feature type="transmembrane region" description="Helical" evidence="14">
    <location>
        <begin position="245"/>
        <end position="261"/>
    </location>
</feature>
<dbReference type="AlphaFoldDB" id="A0A1G2H8U3"/>
<dbReference type="Proteomes" id="UP000177932">
    <property type="component" value="Unassembled WGS sequence"/>
</dbReference>
<dbReference type="GO" id="GO:0050380">
    <property type="term" value="F:undecaprenyl-diphosphatase activity"/>
    <property type="evidence" value="ECO:0007669"/>
    <property type="project" value="UniProtKB-UniRule"/>
</dbReference>
<evidence type="ECO:0000256" key="14">
    <source>
        <dbReference type="HAMAP-Rule" id="MF_01006"/>
    </source>
</evidence>
<dbReference type="GO" id="GO:0005886">
    <property type="term" value="C:plasma membrane"/>
    <property type="evidence" value="ECO:0007669"/>
    <property type="project" value="UniProtKB-SubCell"/>
</dbReference>
<comment type="subcellular location">
    <subcellularLocation>
        <location evidence="1 14">Cell membrane</location>
        <topology evidence="1 14">Multi-pass membrane protein</topology>
    </subcellularLocation>
</comment>
<feature type="transmembrane region" description="Helical" evidence="14">
    <location>
        <begin position="182"/>
        <end position="202"/>
    </location>
</feature>
<evidence type="ECO:0000256" key="2">
    <source>
        <dbReference type="ARBA" id="ARBA00010621"/>
    </source>
</evidence>
<dbReference type="NCBIfam" id="TIGR00753">
    <property type="entry name" value="undec_PP_bacA"/>
    <property type="match status" value="1"/>
</dbReference>
<gene>
    <name evidence="14" type="primary">uppP</name>
    <name evidence="15" type="ORF">A2827_03105</name>
</gene>
<evidence type="ECO:0000256" key="13">
    <source>
        <dbReference type="ARBA" id="ARBA00047594"/>
    </source>
</evidence>
<keyword evidence="7 14" id="KW-0378">Hydrolase</keyword>
<evidence type="ECO:0000256" key="6">
    <source>
        <dbReference type="ARBA" id="ARBA00022692"/>
    </source>
</evidence>
<keyword evidence="8 14" id="KW-1133">Transmembrane helix</keyword>
<feature type="transmembrane region" description="Helical" evidence="14">
    <location>
        <begin position="214"/>
        <end position="233"/>
    </location>
</feature>
<dbReference type="GO" id="GO:0071555">
    <property type="term" value="P:cell wall organization"/>
    <property type="evidence" value="ECO:0007669"/>
    <property type="project" value="UniProtKB-KW"/>
</dbReference>
<dbReference type="Pfam" id="PF02673">
    <property type="entry name" value="BacA"/>
    <property type="match status" value="1"/>
</dbReference>
<evidence type="ECO:0000256" key="1">
    <source>
        <dbReference type="ARBA" id="ARBA00004651"/>
    </source>
</evidence>
<dbReference type="PANTHER" id="PTHR30622:SF4">
    <property type="entry name" value="UNDECAPRENYL-DIPHOSPHATASE"/>
    <property type="match status" value="1"/>
</dbReference>
<dbReference type="PANTHER" id="PTHR30622">
    <property type="entry name" value="UNDECAPRENYL-DIPHOSPHATASE"/>
    <property type="match status" value="1"/>
</dbReference>
<feature type="transmembrane region" description="Helical" evidence="14">
    <location>
        <begin position="113"/>
        <end position="130"/>
    </location>
</feature>
<dbReference type="GO" id="GO:0008360">
    <property type="term" value="P:regulation of cell shape"/>
    <property type="evidence" value="ECO:0007669"/>
    <property type="project" value="UniProtKB-KW"/>
</dbReference>
<dbReference type="GO" id="GO:0009252">
    <property type="term" value="P:peptidoglycan biosynthetic process"/>
    <property type="evidence" value="ECO:0007669"/>
    <property type="project" value="UniProtKB-KW"/>
</dbReference>
<evidence type="ECO:0000256" key="11">
    <source>
        <dbReference type="ARBA" id="ARBA00032707"/>
    </source>
</evidence>
<protein>
    <recommendedName>
        <fullName evidence="4 14">Undecaprenyl-diphosphatase</fullName>
        <ecNumber evidence="3 14">3.6.1.27</ecNumber>
    </recommendedName>
    <alternativeName>
        <fullName evidence="12 14">Bacitracin resistance protein</fullName>
    </alternativeName>
    <alternativeName>
        <fullName evidence="11 14">Undecaprenyl pyrophosphate phosphatase</fullName>
    </alternativeName>
</protein>
<dbReference type="EMBL" id="MHOD01000002">
    <property type="protein sequence ID" value="OGZ58681.1"/>
    <property type="molecule type" value="Genomic_DNA"/>
</dbReference>
<accession>A0A1G2H8U3</accession>
<dbReference type="GO" id="GO:0046677">
    <property type="term" value="P:response to antibiotic"/>
    <property type="evidence" value="ECO:0007669"/>
    <property type="project" value="UniProtKB-UniRule"/>
</dbReference>
<organism evidence="15 16">
    <name type="scientific">Candidatus Spechtbacteria bacterium RIFCSPHIGHO2_01_FULL_43_30</name>
    <dbReference type="NCBI Taxonomy" id="1802158"/>
    <lineage>
        <taxon>Bacteria</taxon>
        <taxon>Candidatus Spechtiibacteriota</taxon>
    </lineage>
</organism>
<sequence length="262" mass="28969">MEIIQSVILGIIQGVTEFLPISSSGHLVLFPWLLGWEYRGVGFDAALHMGTLAGVLAYFWQYWKSIIFSFRRRDEKDHFYQKLLLFIAVATVPGALSGLLLEDYVEGIFREPYVVASALVIFSFVIFFADRFGNKVNDISHINLKSAIIIGLFQMLALIPGVSRSGATISAGLFLGLKREEAAKFSFLLSAPIIFGAGIFTLPNIIKDGIDSSFIAGIVSSAIAGYFAIKFLFKFLEKRSYLGFAAYRILLGVLIFGLILAR</sequence>
<dbReference type="STRING" id="1802158.A2827_03105"/>
<evidence type="ECO:0000256" key="12">
    <source>
        <dbReference type="ARBA" id="ARBA00032932"/>
    </source>
</evidence>
<comment type="similarity">
    <text evidence="2 14">Belongs to the UppP family.</text>
</comment>
<evidence type="ECO:0000256" key="3">
    <source>
        <dbReference type="ARBA" id="ARBA00012374"/>
    </source>
</evidence>
<dbReference type="EC" id="3.6.1.27" evidence="3 14"/>
<keyword evidence="14" id="KW-0133">Cell shape</keyword>
<keyword evidence="9 14" id="KW-0472">Membrane</keyword>
<comment type="caution">
    <text evidence="15">The sequence shown here is derived from an EMBL/GenBank/DDBJ whole genome shotgun (WGS) entry which is preliminary data.</text>
</comment>
<evidence type="ECO:0000256" key="4">
    <source>
        <dbReference type="ARBA" id="ARBA00021581"/>
    </source>
</evidence>
<name>A0A1G2H8U3_9BACT</name>
<feature type="transmembrane region" description="Helical" evidence="14">
    <location>
        <begin position="45"/>
        <end position="63"/>
    </location>
</feature>
<comment type="catalytic activity">
    <reaction evidence="13 14">
        <text>di-trans,octa-cis-undecaprenyl diphosphate + H2O = di-trans,octa-cis-undecaprenyl phosphate + phosphate + H(+)</text>
        <dbReference type="Rhea" id="RHEA:28094"/>
        <dbReference type="ChEBI" id="CHEBI:15377"/>
        <dbReference type="ChEBI" id="CHEBI:15378"/>
        <dbReference type="ChEBI" id="CHEBI:43474"/>
        <dbReference type="ChEBI" id="CHEBI:58405"/>
        <dbReference type="ChEBI" id="CHEBI:60392"/>
        <dbReference type="EC" id="3.6.1.27"/>
    </reaction>
</comment>
<keyword evidence="14" id="KW-0961">Cell wall biogenesis/degradation</keyword>
<evidence type="ECO:0000256" key="8">
    <source>
        <dbReference type="ARBA" id="ARBA00022989"/>
    </source>
</evidence>